<gene>
    <name evidence="5" type="ORF">CJ030_MR2G013593</name>
</gene>
<dbReference type="PANTHER" id="PTHR11746">
    <property type="entry name" value="O-METHYLTRANSFERASE"/>
    <property type="match status" value="1"/>
</dbReference>
<keyword evidence="3" id="KW-0949">S-adenosyl-L-methionine</keyword>
<dbReference type="AlphaFoldDB" id="A0A6A1WGC2"/>
<dbReference type="EMBL" id="RXIC02000020">
    <property type="protein sequence ID" value="KAB1222917.1"/>
    <property type="molecule type" value="Genomic_DNA"/>
</dbReference>
<dbReference type="PROSITE" id="PS51683">
    <property type="entry name" value="SAM_OMT_II"/>
    <property type="match status" value="1"/>
</dbReference>
<keyword evidence="2 5" id="KW-0808">Transferase</keyword>
<evidence type="ECO:0000256" key="3">
    <source>
        <dbReference type="ARBA" id="ARBA00022691"/>
    </source>
</evidence>
<evidence type="ECO:0000256" key="2">
    <source>
        <dbReference type="ARBA" id="ARBA00022679"/>
    </source>
</evidence>
<dbReference type="SUPFAM" id="SSF53335">
    <property type="entry name" value="S-adenosyl-L-methionine-dependent methyltransferases"/>
    <property type="match status" value="1"/>
</dbReference>
<dbReference type="GO" id="GO:0032259">
    <property type="term" value="P:methylation"/>
    <property type="evidence" value="ECO:0007669"/>
    <property type="project" value="UniProtKB-KW"/>
</dbReference>
<protein>
    <submittedName>
        <fullName evidence="5">(S)-scoulerine 9-O-methyltransferase</fullName>
    </submittedName>
</protein>
<sequence length="244" mass="27242">MLLFFSGKEIVESMNMLKDSVLDPGRSAFYRTHGVHPYEYMEKKPTLKRSFNGFIESTSRAILDEVLKVYGGFEDVKELLDVGGCAGASLGKILSVHPHIRGLNLDLAHVIADAPTFPGMEHIAGDLFRSLPHTQTILLQGILHNWDDDHCKKLLRNCWEALPDDGKVIVVESVIPQVLANDIETRYAVTSDLCMMLLLVGGKERTISEIDILAKAVGFVETKDFPVAKSIHDIELRKKVMHHP</sequence>
<dbReference type="Gene3D" id="3.40.50.150">
    <property type="entry name" value="Vaccinia Virus protein VP39"/>
    <property type="match status" value="1"/>
</dbReference>
<reference evidence="5 6" key="1">
    <citation type="journal article" date="2019" name="Plant Biotechnol. J.">
        <title>The red bayberry genome and genetic basis of sex determination.</title>
        <authorList>
            <person name="Jia H.M."/>
            <person name="Jia H.J."/>
            <person name="Cai Q.L."/>
            <person name="Wang Y."/>
            <person name="Zhao H.B."/>
            <person name="Yang W.F."/>
            <person name="Wang G.Y."/>
            <person name="Li Y.H."/>
            <person name="Zhan D.L."/>
            <person name="Shen Y.T."/>
            <person name="Niu Q.F."/>
            <person name="Chang L."/>
            <person name="Qiu J."/>
            <person name="Zhao L."/>
            <person name="Xie H.B."/>
            <person name="Fu W.Y."/>
            <person name="Jin J."/>
            <person name="Li X.W."/>
            <person name="Jiao Y."/>
            <person name="Zhou C.C."/>
            <person name="Tu T."/>
            <person name="Chai C.Y."/>
            <person name="Gao J.L."/>
            <person name="Fan L.J."/>
            <person name="van de Weg E."/>
            <person name="Wang J.Y."/>
            <person name="Gao Z.S."/>
        </authorList>
    </citation>
    <scope>NUCLEOTIDE SEQUENCE [LARGE SCALE GENOMIC DNA]</scope>
    <source>
        <tissue evidence="5">Leaves</tissue>
    </source>
</reference>
<comment type="caution">
    <text evidence="5">The sequence shown here is derived from an EMBL/GenBank/DDBJ whole genome shotgun (WGS) entry which is preliminary data.</text>
</comment>
<feature type="domain" description="O-methyltransferase C-terminal" evidence="4">
    <location>
        <begin position="16"/>
        <end position="219"/>
    </location>
</feature>
<proteinExistence type="predicted"/>
<accession>A0A6A1WGC2</accession>
<dbReference type="InterPro" id="IPR016461">
    <property type="entry name" value="COMT-like"/>
</dbReference>
<organism evidence="5 6">
    <name type="scientific">Morella rubra</name>
    <name type="common">Chinese bayberry</name>
    <dbReference type="NCBI Taxonomy" id="262757"/>
    <lineage>
        <taxon>Eukaryota</taxon>
        <taxon>Viridiplantae</taxon>
        <taxon>Streptophyta</taxon>
        <taxon>Embryophyta</taxon>
        <taxon>Tracheophyta</taxon>
        <taxon>Spermatophyta</taxon>
        <taxon>Magnoliopsida</taxon>
        <taxon>eudicotyledons</taxon>
        <taxon>Gunneridae</taxon>
        <taxon>Pentapetalae</taxon>
        <taxon>rosids</taxon>
        <taxon>fabids</taxon>
        <taxon>Fagales</taxon>
        <taxon>Myricaceae</taxon>
        <taxon>Morella</taxon>
    </lineage>
</organism>
<name>A0A6A1WGC2_9ROSI</name>
<dbReference type="Pfam" id="PF00891">
    <property type="entry name" value="Methyltransf_2"/>
    <property type="match status" value="1"/>
</dbReference>
<evidence type="ECO:0000313" key="6">
    <source>
        <dbReference type="Proteomes" id="UP000516437"/>
    </source>
</evidence>
<dbReference type="GO" id="GO:0008171">
    <property type="term" value="F:O-methyltransferase activity"/>
    <property type="evidence" value="ECO:0007669"/>
    <property type="project" value="InterPro"/>
</dbReference>
<dbReference type="InterPro" id="IPR029063">
    <property type="entry name" value="SAM-dependent_MTases_sf"/>
</dbReference>
<keyword evidence="6" id="KW-1185">Reference proteome</keyword>
<dbReference type="OrthoDB" id="1606438at2759"/>
<dbReference type="InterPro" id="IPR001077">
    <property type="entry name" value="COMT_C"/>
</dbReference>
<evidence type="ECO:0000256" key="1">
    <source>
        <dbReference type="ARBA" id="ARBA00022603"/>
    </source>
</evidence>
<evidence type="ECO:0000313" key="5">
    <source>
        <dbReference type="EMBL" id="KAB1222917.1"/>
    </source>
</evidence>
<dbReference type="Proteomes" id="UP000516437">
    <property type="component" value="Chromosome 2"/>
</dbReference>
<evidence type="ECO:0000259" key="4">
    <source>
        <dbReference type="Pfam" id="PF00891"/>
    </source>
</evidence>
<keyword evidence="1 5" id="KW-0489">Methyltransferase</keyword>